<protein>
    <recommendedName>
        <fullName evidence="2">BHLH domain-containing protein</fullName>
    </recommendedName>
</protein>
<evidence type="ECO:0000256" key="1">
    <source>
        <dbReference type="SAM" id="MobiDB-lite"/>
    </source>
</evidence>
<proteinExistence type="predicted"/>
<dbReference type="InterPro" id="IPR011598">
    <property type="entry name" value="bHLH_dom"/>
</dbReference>
<comment type="caution">
    <text evidence="3">The sequence shown here is derived from an EMBL/GenBank/DDBJ whole genome shotgun (WGS) entry which is preliminary data.</text>
</comment>
<dbReference type="Proteomes" id="UP001642483">
    <property type="component" value="Unassembled WGS sequence"/>
</dbReference>
<keyword evidence="4" id="KW-1185">Reference proteome</keyword>
<dbReference type="PANTHER" id="PTHR19290:SF164">
    <property type="entry name" value="BHLH DOMAIN-CONTAINING PROTEIN"/>
    <property type="match status" value="1"/>
</dbReference>
<dbReference type="SUPFAM" id="SSF47459">
    <property type="entry name" value="HLH, helix-loop-helix DNA-binding domain"/>
    <property type="match status" value="1"/>
</dbReference>
<dbReference type="PANTHER" id="PTHR19290">
    <property type="entry name" value="BASIC HELIX-LOOP-HELIX PROTEIN NEUROGENIN-RELATED"/>
    <property type="match status" value="1"/>
</dbReference>
<feature type="region of interest" description="Disordered" evidence="1">
    <location>
        <begin position="441"/>
        <end position="461"/>
    </location>
</feature>
<dbReference type="InterPro" id="IPR050359">
    <property type="entry name" value="bHLH_transcription_factors"/>
</dbReference>
<dbReference type="Gene3D" id="4.10.280.10">
    <property type="entry name" value="Helix-loop-helix DNA-binding domain"/>
    <property type="match status" value="1"/>
</dbReference>
<gene>
    <name evidence="3" type="ORF">CVLEPA_LOCUS15620</name>
</gene>
<dbReference type="SMART" id="SM00353">
    <property type="entry name" value="HLH"/>
    <property type="match status" value="1"/>
</dbReference>
<name>A0ABP0FYG8_CLALP</name>
<dbReference type="PROSITE" id="PS50888">
    <property type="entry name" value="BHLH"/>
    <property type="match status" value="1"/>
</dbReference>
<dbReference type="Pfam" id="PF00010">
    <property type="entry name" value="HLH"/>
    <property type="match status" value="1"/>
</dbReference>
<organism evidence="3 4">
    <name type="scientific">Clavelina lepadiformis</name>
    <name type="common">Light-bulb sea squirt</name>
    <name type="synonym">Ascidia lepadiformis</name>
    <dbReference type="NCBI Taxonomy" id="159417"/>
    <lineage>
        <taxon>Eukaryota</taxon>
        <taxon>Metazoa</taxon>
        <taxon>Chordata</taxon>
        <taxon>Tunicata</taxon>
        <taxon>Ascidiacea</taxon>
        <taxon>Aplousobranchia</taxon>
        <taxon>Clavelinidae</taxon>
        <taxon>Clavelina</taxon>
    </lineage>
</organism>
<evidence type="ECO:0000313" key="3">
    <source>
        <dbReference type="EMBL" id="CAK8684639.1"/>
    </source>
</evidence>
<feature type="compositionally biased region" description="Low complexity" evidence="1">
    <location>
        <begin position="444"/>
        <end position="456"/>
    </location>
</feature>
<accession>A0ABP0FYG8</accession>
<reference evidence="3 4" key="1">
    <citation type="submission" date="2024-02" db="EMBL/GenBank/DDBJ databases">
        <authorList>
            <person name="Daric V."/>
            <person name="Darras S."/>
        </authorList>
    </citation>
    <scope>NUCLEOTIDE SEQUENCE [LARGE SCALE GENOMIC DNA]</scope>
</reference>
<feature type="domain" description="BHLH" evidence="2">
    <location>
        <begin position="462"/>
        <end position="514"/>
    </location>
</feature>
<evidence type="ECO:0000313" key="4">
    <source>
        <dbReference type="Proteomes" id="UP001642483"/>
    </source>
</evidence>
<sequence>MFSAVQRQHSYLGASPNIHKSDVIELQHVPPPLLMAVNSNVEIKSNSGQYTSRGQCMMLRHDLGRYAGQDCVGVCSGSGEIPVTTAAAVLASNDDMISNQSGVDSDVSLYQSDASDFHGTACSSSEPGEVDVDFLDTILLENERKNSNLENSGMFYPGNTLANIGYLPKISSGETGFTLENKSGDVTANDSIVMDKSLLYSSANMNNNAIYSTDLPNYSCSFASMKPYADFRTFPREEPHPQRHGSNLDNFARHSVDTNLKRSIKTEAQQDEYMWKELKPVFDKQKHSVAPTPPVGSPVNSFSNLPPISLLTTKSYPAQPASYQLVNEDFSNTGTHYTTLSSKYANSRACLEEASEWTQRKRKKSAASEEDQLNDSGGSFFGQRARSQSVSDMSETLFNERSLSRYNSSTTGLEIPETTSRSAALKTVASTVMSGIARKRRAHSMAAAPSAANPSDSEPRNLKRLQSNERERLRMHQLNDAFQALRDICPQVKHDRKLSKIETLTLAHNYIVSLSRMVVALEKTLNASPENLKEVSLGLSEILHSVESEKDRVQNDFSIENSEGHQKFD</sequence>
<feature type="compositionally biased region" description="Polar residues" evidence="1">
    <location>
        <begin position="385"/>
        <end position="395"/>
    </location>
</feature>
<evidence type="ECO:0000259" key="2">
    <source>
        <dbReference type="PROSITE" id="PS50888"/>
    </source>
</evidence>
<feature type="region of interest" description="Disordered" evidence="1">
    <location>
        <begin position="357"/>
        <end position="395"/>
    </location>
</feature>
<dbReference type="InterPro" id="IPR036638">
    <property type="entry name" value="HLH_DNA-bd_sf"/>
</dbReference>
<dbReference type="CDD" id="cd11426">
    <property type="entry name" value="bHLH_TS_MIST1_like"/>
    <property type="match status" value="1"/>
</dbReference>
<dbReference type="EMBL" id="CAWYQH010000098">
    <property type="protein sequence ID" value="CAK8684639.1"/>
    <property type="molecule type" value="Genomic_DNA"/>
</dbReference>